<evidence type="ECO:0000313" key="2">
    <source>
        <dbReference type="EMBL" id="KAG2577842.1"/>
    </source>
</evidence>
<feature type="compositionally biased region" description="Polar residues" evidence="1">
    <location>
        <begin position="141"/>
        <end position="169"/>
    </location>
</feature>
<feature type="region of interest" description="Disordered" evidence="1">
    <location>
        <begin position="108"/>
        <end position="198"/>
    </location>
</feature>
<comment type="caution">
    <text evidence="2">The sequence shown here is derived from an EMBL/GenBank/DDBJ whole genome shotgun (WGS) entry which is preliminary data.</text>
</comment>
<gene>
    <name evidence="2" type="ORF">PVAP13_6NG180706</name>
</gene>
<organism evidence="2 3">
    <name type="scientific">Panicum virgatum</name>
    <name type="common">Blackwell switchgrass</name>
    <dbReference type="NCBI Taxonomy" id="38727"/>
    <lineage>
        <taxon>Eukaryota</taxon>
        <taxon>Viridiplantae</taxon>
        <taxon>Streptophyta</taxon>
        <taxon>Embryophyta</taxon>
        <taxon>Tracheophyta</taxon>
        <taxon>Spermatophyta</taxon>
        <taxon>Magnoliopsida</taxon>
        <taxon>Liliopsida</taxon>
        <taxon>Poales</taxon>
        <taxon>Poaceae</taxon>
        <taxon>PACMAD clade</taxon>
        <taxon>Panicoideae</taxon>
        <taxon>Panicodae</taxon>
        <taxon>Paniceae</taxon>
        <taxon>Panicinae</taxon>
        <taxon>Panicum</taxon>
        <taxon>Panicum sect. Hiantes</taxon>
    </lineage>
</organism>
<dbReference type="AlphaFoldDB" id="A0A8T0QX45"/>
<dbReference type="EMBL" id="CM029048">
    <property type="protein sequence ID" value="KAG2577842.1"/>
    <property type="molecule type" value="Genomic_DNA"/>
</dbReference>
<name>A0A8T0QX45_PANVG</name>
<reference evidence="2" key="1">
    <citation type="submission" date="2020-05" db="EMBL/GenBank/DDBJ databases">
        <title>WGS assembly of Panicum virgatum.</title>
        <authorList>
            <person name="Lovell J.T."/>
            <person name="Jenkins J."/>
            <person name="Shu S."/>
            <person name="Juenger T.E."/>
            <person name="Schmutz J."/>
        </authorList>
    </citation>
    <scope>NUCLEOTIDE SEQUENCE</scope>
    <source>
        <strain evidence="2">AP13</strain>
    </source>
</reference>
<evidence type="ECO:0000256" key="1">
    <source>
        <dbReference type="SAM" id="MobiDB-lite"/>
    </source>
</evidence>
<evidence type="ECO:0000313" key="3">
    <source>
        <dbReference type="Proteomes" id="UP000823388"/>
    </source>
</evidence>
<feature type="compositionally biased region" description="Polar residues" evidence="1">
    <location>
        <begin position="111"/>
        <end position="132"/>
    </location>
</feature>
<sequence length="198" mass="21409">MYPAYLHWYHRATRWRFFPVPQDPEPHDAEITDTIATEPPAAFHVLTDTCSDVGAELLSFMDRLEANPPRVARMELASGLRRLSQSCVEAVRHATGRGMPEVVIPEHRSTPVCSTRTTSPAGAPGPSTTCAPSTAAGPSAVDSTGAATPTGQQRSRQLQAAWTVSTCRIKTSGLGRTYSTPGRCLEPPHRHSRPGRPS</sequence>
<proteinExistence type="predicted"/>
<keyword evidence="3" id="KW-1185">Reference proteome</keyword>
<dbReference type="EMBL" id="CM029048">
    <property type="protein sequence ID" value="KAG2577841.1"/>
    <property type="molecule type" value="Genomic_DNA"/>
</dbReference>
<accession>A0A8T0QX45</accession>
<dbReference type="Proteomes" id="UP000823388">
    <property type="component" value="Chromosome 6N"/>
</dbReference>
<protein>
    <submittedName>
        <fullName evidence="2">Uncharacterized protein</fullName>
    </submittedName>
</protein>